<dbReference type="Gene3D" id="3.55.50.30">
    <property type="match status" value="1"/>
</dbReference>
<keyword evidence="4" id="KW-0410">Iron transport</keyword>
<evidence type="ECO:0000256" key="6">
    <source>
        <dbReference type="ARBA" id="ARBA00023004"/>
    </source>
</evidence>
<evidence type="ECO:0000259" key="13">
    <source>
        <dbReference type="SMART" id="SM00965"/>
    </source>
</evidence>
<dbReference type="InterPro" id="IPR037066">
    <property type="entry name" value="Plug_dom_sf"/>
</dbReference>
<accession>A0ABU3Y3U3</accession>
<dbReference type="Gene3D" id="2.40.170.20">
    <property type="entry name" value="TonB-dependent receptor, beta-barrel domain"/>
    <property type="match status" value="1"/>
</dbReference>
<gene>
    <name evidence="14" type="ORF">RZN05_03660</name>
</gene>
<evidence type="ECO:0000256" key="11">
    <source>
        <dbReference type="RuleBase" id="RU003357"/>
    </source>
</evidence>
<dbReference type="SUPFAM" id="SSF56935">
    <property type="entry name" value="Porins"/>
    <property type="match status" value="1"/>
</dbReference>
<keyword evidence="4" id="KW-0406">Ion transport</keyword>
<comment type="caution">
    <text evidence="14">The sequence shown here is derived from an EMBL/GenBank/DDBJ whole genome shotgun (WGS) entry which is preliminary data.</text>
</comment>
<dbReference type="PROSITE" id="PS52016">
    <property type="entry name" value="TONB_DEPENDENT_REC_3"/>
    <property type="match status" value="1"/>
</dbReference>
<keyword evidence="15" id="KW-1185">Reference proteome</keyword>
<comment type="similarity">
    <text evidence="10 11">Belongs to the TonB-dependent receptor family.</text>
</comment>
<dbReference type="InterPro" id="IPR039426">
    <property type="entry name" value="TonB-dep_rcpt-like"/>
</dbReference>
<keyword evidence="12" id="KW-0732">Signal</keyword>
<evidence type="ECO:0000256" key="2">
    <source>
        <dbReference type="ARBA" id="ARBA00022448"/>
    </source>
</evidence>
<dbReference type="EMBL" id="JAWJEJ010000001">
    <property type="protein sequence ID" value="MDV3456066.1"/>
    <property type="molecule type" value="Genomic_DNA"/>
</dbReference>
<keyword evidence="9 10" id="KW-0998">Cell outer membrane</keyword>
<dbReference type="NCBIfam" id="TIGR01782">
    <property type="entry name" value="TonB-Xanth-Caul"/>
    <property type="match status" value="1"/>
</dbReference>
<dbReference type="CDD" id="cd01347">
    <property type="entry name" value="ligand_gated_channel"/>
    <property type="match status" value="1"/>
</dbReference>
<dbReference type="Pfam" id="PF07660">
    <property type="entry name" value="STN"/>
    <property type="match status" value="1"/>
</dbReference>
<evidence type="ECO:0000256" key="10">
    <source>
        <dbReference type="PROSITE-ProRule" id="PRU01360"/>
    </source>
</evidence>
<keyword evidence="14" id="KW-0675">Receptor</keyword>
<dbReference type="Proteomes" id="UP001273531">
    <property type="component" value="Unassembled WGS sequence"/>
</dbReference>
<evidence type="ECO:0000256" key="8">
    <source>
        <dbReference type="ARBA" id="ARBA00023136"/>
    </source>
</evidence>
<sequence length="1077" mass="117813">MYNRLMGCASALAITLAVAPAIAAAAPASAAQNSYRFAVRAQDLAGALAEFSRTTGLQLSASPEALRGQRSPGVSGQLTPAQALSALVRGAGVSARIMGSTVVVRPAAATLRPVATRTVAAAPAPAPQEEPEVTEPEIVVSGYRRSIEESVAQKREANAFVDVITAEDIGKFPDKNVADALQRVPGVIITRDGGEGSRVSIRGLQPGLTQTLLNGNFLAGADSGDPQRSFNYVMLPANFIASTEVYKSSEARHEEGGVGGTIILNTRRPFDVQSGSGFISAEATYSDTTEKAEPQFGAQYSWKNADETLGFLVGGVYQKRTNREMRSTAGTWRWWSDRNAAGQVVTRATDVNGNTYANDAAVSYWTGGGQSTLDGTHYSGYWAPQSVRAEIFDQERQRYGIQATAQMRPFDNLTVTANFFRFEYRSDFIHNQLTIPEWGYGKFFSDAIFDESGTVMRSATFTVPTAGTGCLALTPPCTMETPRITGQYSREKQRSTTFETEARYAQGRFEAVLKIGKTKAVGGPSMRFNVAAKPRLTVTGQERNGNFLSEWDFTGDGLRVEFSPELQDNIKNGIAQIDVGGTNSSFINSEIGQRYAQLDLKRDFDGSFLKSVQFGGKWRELNVHRETGRNEWYADAAIKRRYQDTPAGAVARPEFFYDQPMHNITGGFDANLFPGIDFERYLDYIESTYGPSVRVPEPNNVYDITERVVAGYAQLNFESGAFRGNLGLRLVNTRQSGVTSDRLQYLNDYCVDGPGGPLDPNRPLGPDGNCQIRPLSERETIVNVRINEPKNYTNWLPSLNASYELTPNLLVRGAVAKVMARPSIADLGGARSLTYRSAAYAFDRDQFGEFEGWSGSGGNSQLNPFSAWQYDVGLEWYIQRGSVIGATLFRKDVSDFIVPLILDVNRVVAGETVLIQPYSTVANGSDARSQGVELYAQHTLPFGLGAQVNFTYNDTSTATITLDGQKVGTSALVGSAKTQVNASLFYENDRMLLRASYNRRGEMVGGLESGMNVYTRPYSQIDLNASYELKEGLMLTASVINLTKSEERRHVGNDTKDRFSYGSYTGRRAYVGVSYNF</sequence>
<dbReference type="InterPro" id="IPR036942">
    <property type="entry name" value="Beta-barrel_TonB_sf"/>
</dbReference>
<reference evidence="14 15" key="1">
    <citation type="submission" date="2023-10" db="EMBL/GenBank/DDBJ databases">
        <title>Sphingomonas sp. HF-S4 16S ribosomal RNA gene Genome sequencing and assembly.</title>
        <authorList>
            <person name="Lee H."/>
        </authorList>
    </citation>
    <scope>NUCLEOTIDE SEQUENCE [LARGE SCALE GENOMIC DNA]</scope>
    <source>
        <strain evidence="14 15">HF-S4</strain>
    </source>
</reference>
<keyword evidence="3 10" id="KW-1134">Transmembrane beta strand</keyword>
<evidence type="ECO:0000256" key="12">
    <source>
        <dbReference type="SAM" id="SignalP"/>
    </source>
</evidence>
<evidence type="ECO:0000256" key="3">
    <source>
        <dbReference type="ARBA" id="ARBA00022452"/>
    </source>
</evidence>
<dbReference type="Gene3D" id="2.170.130.10">
    <property type="entry name" value="TonB-dependent receptor, plug domain"/>
    <property type="match status" value="1"/>
</dbReference>
<keyword evidence="6" id="KW-0408">Iron</keyword>
<feature type="chain" id="PRO_5046118390" evidence="12">
    <location>
        <begin position="31"/>
        <end position="1077"/>
    </location>
</feature>
<feature type="domain" description="Secretin/TonB short N-terminal" evidence="13">
    <location>
        <begin position="57"/>
        <end position="107"/>
    </location>
</feature>
<feature type="signal peptide" evidence="12">
    <location>
        <begin position="1"/>
        <end position="30"/>
    </location>
</feature>
<evidence type="ECO:0000256" key="1">
    <source>
        <dbReference type="ARBA" id="ARBA00004571"/>
    </source>
</evidence>
<dbReference type="InterPro" id="IPR010104">
    <property type="entry name" value="TonB_rcpt_bac"/>
</dbReference>
<dbReference type="PANTHER" id="PTHR40980:SF3">
    <property type="entry name" value="TONB-DEPENDENT RECEPTOR-LIKE BETA-BARREL DOMAIN-CONTAINING PROTEIN"/>
    <property type="match status" value="1"/>
</dbReference>
<evidence type="ECO:0000256" key="5">
    <source>
        <dbReference type="ARBA" id="ARBA00022692"/>
    </source>
</evidence>
<keyword evidence="5 10" id="KW-0812">Transmembrane</keyword>
<dbReference type="InterPro" id="IPR000531">
    <property type="entry name" value="Beta-barrel_TonB"/>
</dbReference>
<evidence type="ECO:0000256" key="9">
    <source>
        <dbReference type="ARBA" id="ARBA00023237"/>
    </source>
</evidence>
<protein>
    <submittedName>
        <fullName evidence="14">TonB-dependent receptor</fullName>
    </submittedName>
</protein>
<dbReference type="Pfam" id="PF07715">
    <property type="entry name" value="Plug"/>
    <property type="match status" value="1"/>
</dbReference>
<name>A0ABU3Y3U3_9SPHN</name>
<evidence type="ECO:0000313" key="14">
    <source>
        <dbReference type="EMBL" id="MDV3456066.1"/>
    </source>
</evidence>
<proteinExistence type="inferred from homology"/>
<dbReference type="Pfam" id="PF00593">
    <property type="entry name" value="TonB_dep_Rec_b-barrel"/>
    <property type="match status" value="1"/>
</dbReference>
<dbReference type="InterPro" id="IPR012910">
    <property type="entry name" value="Plug_dom"/>
</dbReference>
<evidence type="ECO:0000256" key="4">
    <source>
        <dbReference type="ARBA" id="ARBA00022496"/>
    </source>
</evidence>
<dbReference type="PANTHER" id="PTHR40980">
    <property type="entry name" value="PLUG DOMAIN-CONTAINING PROTEIN"/>
    <property type="match status" value="1"/>
</dbReference>
<evidence type="ECO:0000256" key="7">
    <source>
        <dbReference type="ARBA" id="ARBA00023077"/>
    </source>
</evidence>
<keyword evidence="2 10" id="KW-0813">Transport</keyword>
<dbReference type="RefSeq" id="WP_317225265.1">
    <property type="nucleotide sequence ID" value="NZ_JAWJEJ010000001.1"/>
</dbReference>
<comment type="subcellular location">
    <subcellularLocation>
        <location evidence="1 10">Cell outer membrane</location>
        <topology evidence="1 10">Multi-pass membrane protein</topology>
    </subcellularLocation>
</comment>
<dbReference type="InterPro" id="IPR011662">
    <property type="entry name" value="Secretin/TonB_short_N"/>
</dbReference>
<organism evidence="14 15">
    <name type="scientific">Sphingomonas agrestis</name>
    <dbReference type="NCBI Taxonomy" id="3080540"/>
    <lineage>
        <taxon>Bacteria</taxon>
        <taxon>Pseudomonadati</taxon>
        <taxon>Pseudomonadota</taxon>
        <taxon>Alphaproteobacteria</taxon>
        <taxon>Sphingomonadales</taxon>
        <taxon>Sphingomonadaceae</taxon>
        <taxon>Sphingomonas</taxon>
    </lineage>
</organism>
<evidence type="ECO:0000313" key="15">
    <source>
        <dbReference type="Proteomes" id="UP001273531"/>
    </source>
</evidence>
<keyword evidence="8 10" id="KW-0472">Membrane</keyword>
<keyword evidence="7 11" id="KW-0798">TonB box</keyword>
<dbReference type="SMART" id="SM00965">
    <property type="entry name" value="STN"/>
    <property type="match status" value="1"/>
</dbReference>